<dbReference type="AlphaFoldDB" id="A0A016WP00"/>
<dbReference type="EMBL" id="JARK01000199">
    <property type="protein sequence ID" value="EYC40758.1"/>
    <property type="molecule type" value="Genomic_DNA"/>
</dbReference>
<protein>
    <submittedName>
        <fullName evidence="1">Uncharacterized protein</fullName>
    </submittedName>
</protein>
<evidence type="ECO:0000313" key="1">
    <source>
        <dbReference type="EMBL" id="EYC40758.1"/>
    </source>
</evidence>
<comment type="caution">
    <text evidence="1">The sequence shown here is derived from an EMBL/GenBank/DDBJ whole genome shotgun (WGS) entry which is preliminary data.</text>
</comment>
<organism evidence="1 2">
    <name type="scientific">Ancylostoma ceylanicum</name>
    <dbReference type="NCBI Taxonomy" id="53326"/>
    <lineage>
        <taxon>Eukaryota</taxon>
        <taxon>Metazoa</taxon>
        <taxon>Ecdysozoa</taxon>
        <taxon>Nematoda</taxon>
        <taxon>Chromadorea</taxon>
        <taxon>Rhabditida</taxon>
        <taxon>Rhabditina</taxon>
        <taxon>Rhabditomorpha</taxon>
        <taxon>Strongyloidea</taxon>
        <taxon>Ancylostomatidae</taxon>
        <taxon>Ancylostomatinae</taxon>
        <taxon>Ancylostoma</taxon>
    </lineage>
</organism>
<reference evidence="2" key="1">
    <citation type="journal article" date="2015" name="Nat. Genet.">
        <title>The genome and transcriptome of the zoonotic hookworm Ancylostoma ceylanicum identify infection-specific gene families.</title>
        <authorList>
            <person name="Schwarz E.M."/>
            <person name="Hu Y."/>
            <person name="Antoshechkin I."/>
            <person name="Miller M.M."/>
            <person name="Sternberg P.W."/>
            <person name="Aroian R.V."/>
        </authorList>
    </citation>
    <scope>NUCLEOTIDE SEQUENCE</scope>
    <source>
        <strain evidence="2">HY135</strain>
    </source>
</reference>
<evidence type="ECO:0000313" key="2">
    <source>
        <dbReference type="Proteomes" id="UP000024635"/>
    </source>
</evidence>
<name>A0A016WP00_9BILA</name>
<keyword evidence="2" id="KW-1185">Reference proteome</keyword>
<gene>
    <name evidence="1" type="primary">Acey_s0599.g477</name>
    <name evidence="1" type="ORF">Y032_0599g477</name>
</gene>
<sequence length="123" mass="14151">MSGEFPVNSIARRKKKFKANQMFKDVKMLGNSSWILLSNYLSSESRATFHVFQGYPTDSEVSRTILHYFIEVLFTEFLQENTSSSVCSLPMGCVVREARNVALESFPFFGKLSMEEQYPDLQQ</sequence>
<accession>A0A016WP00</accession>
<proteinExistence type="predicted"/>
<dbReference type="Proteomes" id="UP000024635">
    <property type="component" value="Unassembled WGS sequence"/>
</dbReference>